<dbReference type="AlphaFoldDB" id="A0A5C8V7B2"/>
<comment type="cofactor">
    <cofactor evidence="1">
        <name>pyridoxal 5'-phosphate</name>
        <dbReference type="ChEBI" id="CHEBI:597326"/>
    </cofactor>
</comment>
<keyword evidence="5" id="KW-0808">Transferase</keyword>
<dbReference type="Proteomes" id="UP000321456">
    <property type="component" value="Unassembled WGS sequence"/>
</dbReference>
<feature type="domain" description="Aminoglycoside phosphotransferase" evidence="4">
    <location>
        <begin position="20"/>
        <end position="250"/>
    </location>
</feature>
<evidence type="ECO:0000256" key="1">
    <source>
        <dbReference type="ARBA" id="ARBA00001933"/>
    </source>
</evidence>
<organism evidence="5 6">
    <name type="scientific">Flagellimonas hymeniacidonis</name>
    <dbReference type="NCBI Taxonomy" id="2603628"/>
    <lineage>
        <taxon>Bacteria</taxon>
        <taxon>Pseudomonadati</taxon>
        <taxon>Bacteroidota</taxon>
        <taxon>Flavobacteriia</taxon>
        <taxon>Flavobacteriales</taxon>
        <taxon>Flavobacteriaceae</taxon>
        <taxon>Flagellimonas</taxon>
    </lineage>
</organism>
<dbReference type="EMBL" id="VRUR01000001">
    <property type="protein sequence ID" value="TXN37160.1"/>
    <property type="molecule type" value="Genomic_DNA"/>
</dbReference>
<dbReference type="InterPro" id="IPR015424">
    <property type="entry name" value="PyrdxlP-dep_Trfase"/>
</dbReference>
<dbReference type="Pfam" id="PF00202">
    <property type="entry name" value="Aminotran_3"/>
    <property type="match status" value="1"/>
</dbReference>
<dbReference type="InterPro" id="IPR005814">
    <property type="entry name" value="Aminotrans_3"/>
</dbReference>
<accession>A0A5C8V7B2</accession>
<dbReference type="Gene3D" id="3.90.1200.10">
    <property type="match status" value="1"/>
</dbReference>
<dbReference type="InterPro" id="IPR002575">
    <property type="entry name" value="Aminoglycoside_PTrfase"/>
</dbReference>
<dbReference type="PANTHER" id="PTHR45688:SF13">
    <property type="entry name" value="ALANINE--GLYOXYLATE AMINOTRANSFERASE 2-LIKE"/>
    <property type="match status" value="1"/>
</dbReference>
<dbReference type="InterPro" id="IPR015422">
    <property type="entry name" value="PyrdxlP-dep_Trfase_small"/>
</dbReference>
<protein>
    <submittedName>
        <fullName evidence="5">Aminotransferase class III-fold pyridoxal phosphate-dependent enzyme</fullName>
    </submittedName>
</protein>
<dbReference type="GO" id="GO:0030170">
    <property type="term" value="F:pyridoxal phosphate binding"/>
    <property type="evidence" value="ECO:0007669"/>
    <property type="project" value="InterPro"/>
</dbReference>
<evidence type="ECO:0000259" key="4">
    <source>
        <dbReference type="Pfam" id="PF01636"/>
    </source>
</evidence>
<sequence>MNTLLKKEFGIDSVNIKKLDGYDNANYLIEAPSKNYIFKTYPYSESLFDLIEVESQALLFLKTGQTETFPTPIPFANGAYVKVLELDGKTIICRMLSFIDGSFMGDINPTKKVYASLGSFLASLDLKLQGFNSYILKARKWEWDLQYLHLNKKYIADIPNAHDRNVVRYFFQQFEELVIPVLPELRKQTIYNDANEWNILVRNEHISGLIDFGDMAFSPLINELAIAITYACYDKENPLEWALPIIKSYHETLPLEEKELEILYYLIAGRLCTSVCNAAHAKKTNPDNIYATTSEKSAWSMLYKLLGISPIGAENMFRKAIGMSVTEKKTEAEEIERRHKHISPILSLSYKKPISMVRAAFQYMYDKHGNAILDAYNNIPHVGHSHPKVVDAGQRQMAKLNTNTRYLYDLLPTYSEKLLSKFPQSLNKVYFVNSGSAATDLALRLAHAHTKHKKLMVMEYGYHGNTQMGIDVSDYKFNNPKGIGKKEHILKTPIPDTYNGKYKGKDAGTLYAAEAIEQISNSTEPIGAFISEPIVGCGGQVPLADGYLKEIYPVIRKQGGVCISDEVQTGFGRLGDHFWGYEAQEVIPDIVILGKPMANGHPMGAVVTTSEIAASFNKGVEFFSSFGGNPVSCAIALSVLEVIEEEQLQENAKVVGDHYKSLLLKLKKEYKSIGDVRGSGLFLGIEIIDEKTQKTNRKLAHHIKNELRERNILISTDGPDDSVLKTKPPLCFTKENAETVANEIYNVLGALENHNRNSDPSF</sequence>
<dbReference type="PROSITE" id="PS00600">
    <property type="entry name" value="AA_TRANSFER_CLASS_3"/>
    <property type="match status" value="1"/>
</dbReference>
<proteinExistence type="inferred from homology"/>
<evidence type="ECO:0000313" key="6">
    <source>
        <dbReference type="Proteomes" id="UP000321456"/>
    </source>
</evidence>
<dbReference type="Pfam" id="PF01636">
    <property type="entry name" value="APH"/>
    <property type="match status" value="1"/>
</dbReference>
<comment type="similarity">
    <text evidence="2">Belongs to the class-III pyridoxal-phosphate-dependent aminotransferase family.</text>
</comment>
<gene>
    <name evidence="5" type="ORF">FVB32_02395</name>
</gene>
<dbReference type="SUPFAM" id="SSF53383">
    <property type="entry name" value="PLP-dependent transferases"/>
    <property type="match status" value="1"/>
</dbReference>
<keyword evidence="3" id="KW-0663">Pyridoxal phosphate</keyword>
<dbReference type="RefSeq" id="WP_147740991.1">
    <property type="nucleotide sequence ID" value="NZ_VRUR01000001.1"/>
</dbReference>
<keyword evidence="6" id="KW-1185">Reference proteome</keyword>
<name>A0A5C8V7B2_9FLAO</name>
<dbReference type="InterPro" id="IPR011009">
    <property type="entry name" value="Kinase-like_dom_sf"/>
</dbReference>
<keyword evidence="5" id="KW-0032">Aminotransferase</keyword>
<comment type="caution">
    <text evidence="5">The sequence shown here is derived from an EMBL/GenBank/DDBJ whole genome shotgun (WGS) entry which is preliminary data.</text>
</comment>
<evidence type="ECO:0000313" key="5">
    <source>
        <dbReference type="EMBL" id="TXN37160.1"/>
    </source>
</evidence>
<dbReference type="Gene3D" id="3.40.640.10">
    <property type="entry name" value="Type I PLP-dependent aspartate aminotransferase-like (Major domain)"/>
    <property type="match status" value="1"/>
</dbReference>
<dbReference type="InterPro" id="IPR015421">
    <property type="entry name" value="PyrdxlP-dep_Trfase_major"/>
</dbReference>
<evidence type="ECO:0000256" key="2">
    <source>
        <dbReference type="ARBA" id="ARBA00008954"/>
    </source>
</evidence>
<evidence type="ECO:0000256" key="3">
    <source>
        <dbReference type="ARBA" id="ARBA00022898"/>
    </source>
</evidence>
<dbReference type="PANTHER" id="PTHR45688">
    <property type="match status" value="1"/>
</dbReference>
<dbReference type="CDD" id="cd00610">
    <property type="entry name" value="OAT_like"/>
    <property type="match status" value="1"/>
</dbReference>
<dbReference type="Gene3D" id="3.90.1150.10">
    <property type="entry name" value="Aspartate Aminotransferase, domain 1"/>
    <property type="match status" value="1"/>
</dbReference>
<dbReference type="SUPFAM" id="SSF56112">
    <property type="entry name" value="Protein kinase-like (PK-like)"/>
    <property type="match status" value="1"/>
</dbReference>
<dbReference type="InterPro" id="IPR049704">
    <property type="entry name" value="Aminotrans_3_PPA_site"/>
</dbReference>
<dbReference type="GO" id="GO:0008483">
    <property type="term" value="F:transaminase activity"/>
    <property type="evidence" value="ECO:0007669"/>
    <property type="project" value="UniProtKB-KW"/>
</dbReference>
<reference evidence="5 6" key="1">
    <citation type="submission" date="2019-08" db="EMBL/GenBank/DDBJ databases">
        <title>Professor.</title>
        <authorList>
            <person name="Park J.S."/>
        </authorList>
    </citation>
    <scope>NUCLEOTIDE SEQUENCE [LARGE SCALE GENOMIC DNA]</scope>
    <source>
        <strain evidence="5 6">176CP5-101</strain>
    </source>
</reference>